<dbReference type="RefSeq" id="WP_143948008.1">
    <property type="nucleotide sequence ID" value="NZ_BAABMB010000002.1"/>
</dbReference>
<dbReference type="AlphaFoldDB" id="A0A556AS05"/>
<dbReference type="Proteomes" id="UP000318405">
    <property type="component" value="Unassembled WGS sequence"/>
</dbReference>
<dbReference type="InterPro" id="IPR008920">
    <property type="entry name" value="TF_FadR/GntR_C"/>
</dbReference>
<keyword evidence="3" id="KW-0804">Transcription</keyword>
<sequence>MTALPRPKALPARKPASGPKLVEIAYQEIKRRILDNEFAPNYQITESQLAELLGVSRTPVHEALIRLEKERLVENIPRHGMRVLPVSARDMLEIYQVLTALEAEAVLLIAERPATERGTAQLRQLIDAMDAALTAQDIRRWAEADGRLHRALFELCGNTRLMEAGLAFREQVDRARLLTLPLRPLPQGSNAAHRELVERLERGDAEAAFACHRRHRARVTAELTEILGRFQWMGL</sequence>
<reference evidence="5 6" key="1">
    <citation type="submission" date="2019-07" db="EMBL/GenBank/DDBJ databases">
        <title>Qingshengfaniella alkalisoli gen. nov., sp. nov., isolated from saline soil.</title>
        <authorList>
            <person name="Xu L."/>
            <person name="Huang X.-X."/>
            <person name="Sun J.-Q."/>
        </authorList>
    </citation>
    <scope>NUCLEOTIDE SEQUENCE [LARGE SCALE GENOMIC DNA]</scope>
    <source>
        <strain evidence="5 6">DSM 27279</strain>
    </source>
</reference>
<evidence type="ECO:0000313" key="5">
    <source>
        <dbReference type="EMBL" id="TSH95717.1"/>
    </source>
</evidence>
<dbReference type="GO" id="GO:0003677">
    <property type="term" value="F:DNA binding"/>
    <property type="evidence" value="ECO:0007669"/>
    <property type="project" value="UniProtKB-KW"/>
</dbReference>
<keyword evidence="1" id="KW-0805">Transcription regulation</keyword>
<accession>A0A556AS05</accession>
<keyword evidence="6" id="KW-1185">Reference proteome</keyword>
<dbReference type="InterPro" id="IPR036390">
    <property type="entry name" value="WH_DNA-bd_sf"/>
</dbReference>
<dbReference type="PANTHER" id="PTHR43537:SF5">
    <property type="entry name" value="UXU OPERON TRANSCRIPTIONAL REGULATOR"/>
    <property type="match status" value="1"/>
</dbReference>
<evidence type="ECO:0000313" key="6">
    <source>
        <dbReference type="Proteomes" id="UP000318405"/>
    </source>
</evidence>
<keyword evidence="2" id="KW-0238">DNA-binding</keyword>
<dbReference type="EMBL" id="VLTJ01000020">
    <property type="protein sequence ID" value="TSH95717.1"/>
    <property type="molecule type" value="Genomic_DNA"/>
</dbReference>
<evidence type="ECO:0000256" key="3">
    <source>
        <dbReference type="ARBA" id="ARBA00023163"/>
    </source>
</evidence>
<dbReference type="CDD" id="cd07377">
    <property type="entry name" value="WHTH_GntR"/>
    <property type="match status" value="1"/>
</dbReference>
<evidence type="ECO:0000259" key="4">
    <source>
        <dbReference type="PROSITE" id="PS50949"/>
    </source>
</evidence>
<dbReference type="PANTHER" id="PTHR43537">
    <property type="entry name" value="TRANSCRIPTIONAL REGULATOR, GNTR FAMILY"/>
    <property type="match status" value="1"/>
</dbReference>
<gene>
    <name evidence="5" type="ORF">FOZ76_09975</name>
</gene>
<dbReference type="InterPro" id="IPR000524">
    <property type="entry name" value="Tscrpt_reg_HTH_GntR"/>
</dbReference>
<comment type="caution">
    <text evidence="5">The sequence shown here is derived from an EMBL/GenBank/DDBJ whole genome shotgun (WGS) entry which is preliminary data.</text>
</comment>
<evidence type="ECO:0000256" key="2">
    <source>
        <dbReference type="ARBA" id="ARBA00023125"/>
    </source>
</evidence>
<dbReference type="SUPFAM" id="SSF48008">
    <property type="entry name" value="GntR ligand-binding domain-like"/>
    <property type="match status" value="1"/>
</dbReference>
<dbReference type="Pfam" id="PF07729">
    <property type="entry name" value="FCD"/>
    <property type="match status" value="1"/>
</dbReference>
<dbReference type="Gene3D" id="1.10.10.10">
    <property type="entry name" value="Winged helix-like DNA-binding domain superfamily/Winged helix DNA-binding domain"/>
    <property type="match status" value="1"/>
</dbReference>
<dbReference type="OrthoDB" id="9799812at2"/>
<dbReference type="SUPFAM" id="SSF46785">
    <property type="entry name" value="Winged helix' DNA-binding domain"/>
    <property type="match status" value="1"/>
</dbReference>
<proteinExistence type="predicted"/>
<feature type="domain" description="HTH gntR-type" evidence="4">
    <location>
        <begin position="19"/>
        <end position="86"/>
    </location>
</feature>
<dbReference type="InterPro" id="IPR011711">
    <property type="entry name" value="GntR_C"/>
</dbReference>
<name>A0A556AS05_9BURK</name>
<organism evidence="5 6">
    <name type="scientific">Verticiella sediminum</name>
    <dbReference type="NCBI Taxonomy" id="1247510"/>
    <lineage>
        <taxon>Bacteria</taxon>
        <taxon>Pseudomonadati</taxon>
        <taxon>Pseudomonadota</taxon>
        <taxon>Betaproteobacteria</taxon>
        <taxon>Burkholderiales</taxon>
        <taxon>Alcaligenaceae</taxon>
        <taxon>Verticiella</taxon>
    </lineage>
</organism>
<evidence type="ECO:0000256" key="1">
    <source>
        <dbReference type="ARBA" id="ARBA00023015"/>
    </source>
</evidence>
<dbReference type="SMART" id="SM00345">
    <property type="entry name" value="HTH_GNTR"/>
    <property type="match status" value="1"/>
</dbReference>
<dbReference type="SMART" id="SM00895">
    <property type="entry name" value="FCD"/>
    <property type="match status" value="1"/>
</dbReference>
<dbReference type="InterPro" id="IPR036388">
    <property type="entry name" value="WH-like_DNA-bd_sf"/>
</dbReference>
<dbReference type="PROSITE" id="PS50949">
    <property type="entry name" value="HTH_GNTR"/>
    <property type="match status" value="1"/>
</dbReference>
<dbReference type="Pfam" id="PF00392">
    <property type="entry name" value="GntR"/>
    <property type="match status" value="1"/>
</dbReference>
<dbReference type="GO" id="GO:0003700">
    <property type="term" value="F:DNA-binding transcription factor activity"/>
    <property type="evidence" value="ECO:0007669"/>
    <property type="project" value="InterPro"/>
</dbReference>
<dbReference type="Gene3D" id="1.20.120.530">
    <property type="entry name" value="GntR ligand-binding domain-like"/>
    <property type="match status" value="1"/>
</dbReference>
<protein>
    <submittedName>
        <fullName evidence="5">GntR family transcriptional regulator</fullName>
    </submittedName>
</protein>